<accession>A0A928VWH4</accession>
<reference evidence="1" key="1">
    <citation type="submission" date="2020-10" db="EMBL/GenBank/DDBJ databases">
        <authorList>
            <person name="Castelo-Branco R."/>
            <person name="Eusebio N."/>
            <person name="Adriana R."/>
            <person name="Vieira A."/>
            <person name="Brugerolle De Fraissinette N."/>
            <person name="Rezende De Castro R."/>
            <person name="Schneider M.P."/>
            <person name="Vasconcelos V."/>
            <person name="Leao P.N."/>
        </authorList>
    </citation>
    <scope>NUCLEOTIDE SEQUENCE</scope>
    <source>
        <strain evidence="1">LEGE 11480</strain>
    </source>
</reference>
<evidence type="ECO:0000313" key="1">
    <source>
        <dbReference type="EMBL" id="MBE9033294.1"/>
    </source>
</evidence>
<feature type="non-terminal residue" evidence="1">
    <location>
        <position position="1"/>
    </location>
</feature>
<gene>
    <name evidence="1" type="ORF">IQ266_26530</name>
</gene>
<dbReference type="Proteomes" id="UP000625316">
    <property type="component" value="Unassembled WGS sequence"/>
</dbReference>
<sequence>DSAKILADARAMIRPTNASEVQRAISRASQIPPGDGRYAETQRQIDRWCADMLIIAQKRANQGNFRDAIAAAKLVPNKRGKLSEQAKQLIGQWQKRLK</sequence>
<protein>
    <submittedName>
        <fullName evidence="1">Peptidase C14</fullName>
    </submittedName>
</protein>
<evidence type="ECO:0000313" key="2">
    <source>
        <dbReference type="Proteomes" id="UP000625316"/>
    </source>
</evidence>
<dbReference type="AlphaFoldDB" id="A0A928VWH4"/>
<keyword evidence="2" id="KW-1185">Reference proteome</keyword>
<comment type="caution">
    <text evidence="1">The sequence shown here is derived from an EMBL/GenBank/DDBJ whole genome shotgun (WGS) entry which is preliminary data.</text>
</comment>
<proteinExistence type="predicted"/>
<name>A0A928VWH4_9CYAN</name>
<organism evidence="1 2">
    <name type="scientific">Romeriopsis navalis LEGE 11480</name>
    <dbReference type="NCBI Taxonomy" id="2777977"/>
    <lineage>
        <taxon>Bacteria</taxon>
        <taxon>Bacillati</taxon>
        <taxon>Cyanobacteriota</taxon>
        <taxon>Cyanophyceae</taxon>
        <taxon>Leptolyngbyales</taxon>
        <taxon>Leptolyngbyaceae</taxon>
        <taxon>Romeriopsis</taxon>
        <taxon>Romeriopsis navalis</taxon>
    </lineage>
</organism>
<dbReference type="EMBL" id="JADEXQ010000175">
    <property type="protein sequence ID" value="MBE9033294.1"/>
    <property type="molecule type" value="Genomic_DNA"/>
</dbReference>
<dbReference type="RefSeq" id="WP_264328104.1">
    <property type="nucleotide sequence ID" value="NZ_JADEXQ010000175.1"/>
</dbReference>